<dbReference type="EMBL" id="VBWP01000014">
    <property type="protein sequence ID" value="TLG71236.1"/>
    <property type="molecule type" value="Genomic_DNA"/>
</dbReference>
<feature type="transmembrane region" description="Helical" evidence="9">
    <location>
        <begin position="102"/>
        <end position="119"/>
    </location>
</feature>
<evidence type="ECO:0000259" key="10">
    <source>
        <dbReference type="PROSITE" id="PS51105"/>
    </source>
</evidence>
<feature type="transmembrane region" description="Helical" evidence="9">
    <location>
        <begin position="230"/>
        <end position="250"/>
    </location>
</feature>
<name>A0A5R8Q764_9FIRM</name>
<dbReference type="InterPro" id="IPR051088">
    <property type="entry name" value="PTS_Sugar-EIIC/EIIB"/>
</dbReference>
<dbReference type="PANTHER" id="PTHR33989:SF11">
    <property type="entry name" value="LICHENAN PERMEASE IIC COMPONENT"/>
    <property type="match status" value="1"/>
</dbReference>
<dbReference type="PROSITE" id="PS51105">
    <property type="entry name" value="PTS_EIIC_TYPE_3"/>
    <property type="match status" value="1"/>
</dbReference>
<feature type="transmembrane region" description="Helical" evidence="9">
    <location>
        <begin position="173"/>
        <end position="198"/>
    </location>
</feature>
<reference evidence="11 12" key="1">
    <citation type="submission" date="2019-05" db="EMBL/GenBank/DDBJ databases">
        <title>Culicoidintestinum kansasii gen. nov., sp. nov. from the gastrointestinal tract of the biting midge, Culicoides sonorensis.</title>
        <authorList>
            <person name="Neupane S."/>
            <person name="Ghosh A."/>
            <person name="Gunther S."/>
            <person name="Martin K."/>
            <person name="Zurek L."/>
        </authorList>
    </citation>
    <scope>NUCLEOTIDE SEQUENCE [LARGE SCALE GENOMIC DNA]</scope>
    <source>
        <strain evidence="11 12">CS-1</strain>
    </source>
</reference>
<dbReference type="RefSeq" id="WP_138192464.1">
    <property type="nucleotide sequence ID" value="NZ_VBWP01000014.1"/>
</dbReference>
<protein>
    <recommendedName>
        <fullName evidence="8">Permease IIC component</fullName>
    </recommendedName>
</protein>
<dbReference type="AlphaFoldDB" id="A0A5R8Q764"/>
<feature type="transmembrane region" description="Helical" evidence="9">
    <location>
        <begin position="32"/>
        <end position="51"/>
    </location>
</feature>
<evidence type="ECO:0000256" key="2">
    <source>
        <dbReference type="ARBA" id="ARBA00022448"/>
    </source>
</evidence>
<feature type="transmembrane region" description="Helical" evidence="9">
    <location>
        <begin position="139"/>
        <end position="161"/>
    </location>
</feature>
<evidence type="ECO:0000313" key="11">
    <source>
        <dbReference type="EMBL" id="TLG71236.1"/>
    </source>
</evidence>
<keyword evidence="6 9" id="KW-1133">Transmembrane helix</keyword>
<evidence type="ECO:0000256" key="5">
    <source>
        <dbReference type="ARBA" id="ARBA00022692"/>
    </source>
</evidence>
<evidence type="ECO:0000313" key="12">
    <source>
        <dbReference type="Proteomes" id="UP000306912"/>
    </source>
</evidence>
<keyword evidence="7 8" id="KW-0472">Membrane</keyword>
<dbReference type="InterPro" id="IPR004501">
    <property type="entry name" value="PTS_EIIC_3"/>
</dbReference>
<dbReference type="InterPro" id="IPR003352">
    <property type="entry name" value="PTS_EIIC"/>
</dbReference>
<dbReference type="NCBIfam" id="TIGR00410">
    <property type="entry name" value="lacE"/>
    <property type="match status" value="1"/>
</dbReference>
<evidence type="ECO:0000256" key="8">
    <source>
        <dbReference type="PIRNR" id="PIRNR006351"/>
    </source>
</evidence>
<accession>A0A5R8Q764</accession>
<keyword evidence="12" id="KW-1185">Reference proteome</keyword>
<dbReference type="GO" id="GO:0005886">
    <property type="term" value="C:plasma membrane"/>
    <property type="evidence" value="ECO:0007669"/>
    <property type="project" value="UniProtKB-SubCell"/>
</dbReference>
<dbReference type="PANTHER" id="PTHR33989">
    <property type="match status" value="1"/>
</dbReference>
<feature type="transmembrane region" description="Helical" evidence="9">
    <location>
        <begin position="346"/>
        <end position="369"/>
    </location>
</feature>
<evidence type="ECO:0000256" key="7">
    <source>
        <dbReference type="ARBA" id="ARBA00023136"/>
    </source>
</evidence>
<feature type="transmembrane region" description="Helical" evidence="9">
    <location>
        <begin position="71"/>
        <end position="90"/>
    </location>
</feature>
<organism evidence="11 12">
    <name type="scientific">Culicoidibacter larvae</name>
    <dbReference type="NCBI Taxonomy" id="2579976"/>
    <lineage>
        <taxon>Bacteria</taxon>
        <taxon>Bacillati</taxon>
        <taxon>Bacillota</taxon>
        <taxon>Culicoidibacteria</taxon>
        <taxon>Culicoidibacterales</taxon>
        <taxon>Culicoidibacteraceae</taxon>
        <taxon>Culicoidibacter</taxon>
    </lineage>
</organism>
<sequence>MEAALERFGEKLLPFANAIGNQRHMQAIRNGLIAILPLTIVGSFFVIFLNLPIPGYTEWIAPYREILDVPFRFTVGIMALYASFTIGSFLGKSYGLDDITSGFLASLGFLLLVMPVNITEGITSAGVEITGRYIPITPLSAQGLFSAILASVIAVEIFHLMKKYKLEIRMPEGVPPVVTSSFSALLPTLVIILVFWIPRHILNFDVNGALTWLISPLQVFLTGDNLFGGILTVLLICVFWVLGIHGPAVLGPIVRPFWDQAIAQNSEAFQAGMSAFQLPNIFTEQFLQWYLWIGGAGTTLALVIMFMFSKSKYLRQLGRLSFLPGLFNINEPIIFGAPIVMNPILAVPFIVTPIINLFIAYFFTIMDWVPRMVAKAPFTVPAPIGAMMSSNWNVMSFFLVLICFAVSWVIYWPFFRIFERRNLENEAAVEAEAEATKAEVNDAATA</sequence>
<comment type="function">
    <text evidence="8">The phosphoenolpyruvate-dependent sugar phosphotransferase system (PTS), a major carbohydrate active -transport system, catalyzes the phosphorylation of incoming sugar substrates concomitant with their translocation across the cell membrane.</text>
</comment>
<keyword evidence="2 8" id="KW-0813">Transport</keyword>
<evidence type="ECO:0000256" key="3">
    <source>
        <dbReference type="ARBA" id="ARBA00022475"/>
    </source>
</evidence>
<evidence type="ECO:0000256" key="6">
    <source>
        <dbReference type="ARBA" id="ARBA00022989"/>
    </source>
</evidence>
<comment type="subcellular location">
    <subcellularLocation>
        <location evidence="1">Cell membrane</location>
        <topology evidence="1">Multi-pass membrane protein</topology>
    </subcellularLocation>
</comment>
<feature type="transmembrane region" description="Helical" evidence="9">
    <location>
        <begin position="289"/>
        <end position="308"/>
    </location>
</feature>
<gene>
    <name evidence="11" type="ORF">FEZ08_11315</name>
</gene>
<keyword evidence="5 9" id="KW-0812">Transmembrane</keyword>
<proteinExistence type="predicted"/>
<keyword evidence="3 8" id="KW-1003">Cell membrane</keyword>
<dbReference type="InParanoid" id="A0A5R8Q764"/>
<comment type="caution">
    <text evidence="11">The sequence shown here is derived from an EMBL/GenBank/DDBJ whole genome shotgun (WGS) entry which is preliminary data.</text>
</comment>
<evidence type="ECO:0000256" key="9">
    <source>
        <dbReference type="SAM" id="Phobius"/>
    </source>
</evidence>
<dbReference type="Pfam" id="PF02378">
    <property type="entry name" value="PTS_EIIC"/>
    <property type="match status" value="1"/>
</dbReference>
<feature type="domain" description="PTS EIIC type-3" evidence="10">
    <location>
        <begin position="8"/>
        <end position="414"/>
    </location>
</feature>
<evidence type="ECO:0000256" key="1">
    <source>
        <dbReference type="ARBA" id="ARBA00004651"/>
    </source>
</evidence>
<dbReference type="PIRSF" id="PIRSF006351">
    <property type="entry name" value="PTS_EIIC-Cellobiose"/>
    <property type="match status" value="1"/>
</dbReference>
<keyword evidence="4 8" id="KW-0762">Sugar transport</keyword>
<dbReference type="GO" id="GO:1901264">
    <property type="term" value="P:carbohydrate derivative transport"/>
    <property type="evidence" value="ECO:0007669"/>
    <property type="project" value="TreeGrafter"/>
</dbReference>
<dbReference type="InterPro" id="IPR004796">
    <property type="entry name" value="PTS_IIC_cello"/>
</dbReference>
<feature type="transmembrane region" description="Helical" evidence="9">
    <location>
        <begin position="390"/>
        <end position="414"/>
    </location>
</feature>
<evidence type="ECO:0000256" key="4">
    <source>
        <dbReference type="ARBA" id="ARBA00022597"/>
    </source>
</evidence>
<feature type="transmembrane region" description="Helical" evidence="9">
    <location>
        <begin position="204"/>
        <end position="223"/>
    </location>
</feature>
<dbReference type="Proteomes" id="UP000306912">
    <property type="component" value="Unassembled WGS sequence"/>
</dbReference>
<dbReference type="OrthoDB" id="1550290at2"/>
<dbReference type="GO" id="GO:0009401">
    <property type="term" value="P:phosphoenolpyruvate-dependent sugar phosphotransferase system"/>
    <property type="evidence" value="ECO:0007669"/>
    <property type="project" value="InterPro"/>
</dbReference>
<dbReference type="GO" id="GO:0008982">
    <property type="term" value="F:protein-N(PI)-phosphohistidine-sugar phosphotransferase activity"/>
    <property type="evidence" value="ECO:0007669"/>
    <property type="project" value="UniProtKB-UniRule"/>
</dbReference>